<dbReference type="InterPro" id="IPR050808">
    <property type="entry name" value="Phage_Integrase"/>
</dbReference>
<keyword evidence="3" id="KW-0238">DNA-binding</keyword>
<reference evidence="6 7" key="1">
    <citation type="submission" date="2013-10" db="EMBL/GenBank/DDBJ databases">
        <title>Whole Genome Shotgun Sequence of Pseudomonas taiwanensis SJ9.</title>
        <authorList>
            <person name="Hong S.-J."/>
            <person name="Shin J.-H."/>
        </authorList>
    </citation>
    <scope>NUCLEOTIDE SEQUENCE [LARGE SCALE GENOMIC DNA]</scope>
    <source>
        <strain evidence="6 7">SJ9</strain>
    </source>
</reference>
<comment type="similarity">
    <text evidence="1">Belongs to the 'phage' integrase family.</text>
</comment>
<evidence type="ECO:0000256" key="1">
    <source>
        <dbReference type="ARBA" id="ARBA00008857"/>
    </source>
</evidence>
<proteinExistence type="inferred from homology"/>
<dbReference type="InterPro" id="IPR013762">
    <property type="entry name" value="Integrase-like_cat_sf"/>
</dbReference>
<gene>
    <name evidence="6" type="ORF">O164_13295</name>
</gene>
<protein>
    <recommendedName>
        <fullName evidence="5">Tyr recombinase domain-containing protein</fullName>
    </recommendedName>
</protein>
<dbReference type="PROSITE" id="PS51898">
    <property type="entry name" value="TYR_RECOMBINASE"/>
    <property type="match status" value="1"/>
</dbReference>
<dbReference type="Proteomes" id="UP000018511">
    <property type="component" value="Unassembled WGS sequence"/>
</dbReference>
<dbReference type="Gene3D" id="1.10.443.10">
    <property type="entry name" value="Intergrase catalytic core"/>
    <property type="match status" value="1"/>
</dbReference>
<comment type="caution">
    <text evidence="6">The sequence shown here is derived from an EMBL/GenBank/DDBJ whole genome shotgun (WGS) entry which is preliminary data.</text>
</comment>
<dbReference type="SUPFAM" id="SSF56349">
    <property type="entry name" value="DNA breaking-rejoining enzymes"/>
    <property type="match status" value="1"/>
</dbReference>
<dbReference type="Gene3D" id="1.10.150.130">
    <property type="match status" value="1"/>
</dbReference>
<keyword evidence="4" id="KW-0233">DNA recombination</keyword>
<name>V7DBZ5_9PSED</name>
<dbReference type="PATRIC" id="fig|1388762.3.peg.2659"/>
<dbReference type="InterPro" id="IPR011010">
    <property type="entry name" value="DNA_brk_join_enz"/>
</dbReference>
<dbReference type="GO" id="GO:0015074">
    <property type="term" value="P:DNA integration"/>
    <property type="evidence" value="ECO:0007669"/>
    <property type="project" value="UniProtKB-KW"/>
</dbReference>
<dbReference type="AlphaFoldDB" id="V7DBZ5"/>
<dbReference type="InterPro" id="IPR002104">
    <property type="entry name" value="Integrase_catalytic"/>
</dbReference>
<feature type="domain" description="Tyr recombinase" evidence="5">
    <location>
        <begin position="182"/>
        <end position="365"/>
    </location>
</feature>
<evidence type="ECO:0000259" key="5">
    <source>
        <dbReference type="PROSITE" id="PS51898"/>
    </source>
</evidence>
<dbReference type="EMBL" id="AXUP01000166">
    <property type="protein sequence ID" value="ESW39203.1"/>
    <property type="molecule type" value="Genomic_DNA"/>
</dbReference>
<evidence type="ECO:0000256" key="2">
    <source>
        <dbReference type="ARBA" id="ARBA00022908"/>
    </source>
</evidence>
<dbReference type="InterPro" id="IPR010998">
    <property type="entry name" value="Integrase_recombinase_N"/>
</dbReference>
<evidence type="ECO:0000313" key="6">
    <source>
        <dbReference type="EMBL" id="ESW39203.1"/>
    </source>
</evidence>
<dbReference type="GO" id="GO:0003677">
    <property type="term" value="F:DNA binding"/>
    <property type="evidence" value="ECO:0007669"/>
    <property type="project" value="UniProtKB-KW"/>
</dbReference>
<dbReference type="PANTHER" id="PTHR30629">
    <property type="entry name" value="PROPHAGE INTEGRASE"/>
    <property type="match status" value="1"/>
</dbReference>
<evidence type="ECO:0000256" key="4">
    <source>
        <dbReference type="ARBA" id="ARBA00023172"/>
    </source>
</evidence>
<dbReference type="PANTHER" id="PTHR30629:SF2">
    <property type="entry name" value="PROPHAGE INTEGRASE INTS-RELATED"/>
    <property type="match status" value="1"/>
</dbReference>
<dbReference type="GO" id="GO:0006310">
    <property type="term" value="P:DNA recombination"/>
    <property type="evidence" value="ECO:0007669"/>
    <property type="project" value="UniProtKB-KW"/>
</dbReference>
<keyword evidence="2" id="KW-0229">DNA integration</keyword>
<organism evidence="6 7">
    <name type="scientific">Pseudomonas taiwanensis SJ9</name>
    <dbReference type="NCBI Taxonomy" id="1388762"/>
    <lineage>
        <taxon>Bacteria</taxon>
        <taxon>Pseudomonadati</taxon>
        <taxon>Pseudomonadota</taxon>
        <taxon>Gammaproteobacteria</taxon>
        <taxon>Pseudomonadales</taxon>
        <taxon>Pseudomonadaceae</taxon>
        <taxon>Pseudomonas</taxon>
    </lineage>
</organism>
<evidence type="ECO:0000256" key="3">
    <source>
        <dbReference type="ARBA" id="ARBA00023125"/>
    </source>
</evidence>
<evidence type="ECO:0000313" key="7">
    <source>
        <dbReference type="Proteomes" id="UP000018511"/>
    </source>
</evidence>
<sequence>MTAGGAKTFLVVRRVGNTVKRFKIEPFDYALCKLEALRKEAARISSDISGATSAKKVEKAKGLITLETAFNDMMSAKNHAYKEKTKVFYGRMYKNHLAYAGNKPLIEFDGQYVVTMKNKMDKVGRRVSNVALGLLRNVFNYAMTAYAPENTPIFIYNPVSVLTARKLWNREKRSKDGLQPANFNKYVTSIIKTEIMGPTRTVPNIYHISSSLLMFMLFSGLRPTEASHITRDMLDHDRKIVKFGAKEADLLIKNRKEYSLPLNETAYQQLIYAGSYHDSKYFFAALDGKPIRHTTMKVFVDRAAKQFGIRQTMKSLRSTFISIGEASGLSSFIIKALVNHDDGSESDVTDGYKVPYYNELKSATNKIEAYIYEHSKLDPNFVRNHVERKL</sequence>
<dbReference type="Pfam" id="PF00589">
    <property type="entry name" value="Phage_integrase"/>
    <property type="match status" value="1"/>
</dbReference>
<accession>V7DBZ5</accession>